<evidence type="ECO:0000259" key="1">
    <source>
        <dbReference type="Pfam" id="PF06439"/>
    </source>
</evidence>
<dbReference type="Pfam" id="PF06439">
    <property type="entry name" value="3keto-disac_hyd"/>
    <property type="match status" value="1"/>
</dbReference>
<name>A0ABY3YNT0_9FLAO</name>
<dbReference type="Gene3D" id="2.60.120.560">
    <property type="entry name" value="Exo-inulinase, domain 1"/>
    <property type="match status" value="1"/>
</dbReference>
<dbReference type="PROSITE" id="PS51257">
    <property type="entry name" value="PROKAR_LIPOPROTEIN"/>
    <property type="match status" value="1"/>
</dbReference>
<sequence length="270" mass="30029">MFLRKTAAFILVILITGCKNKNQNTDKIALHSPIEADSTKQKEPTIPEDTEIWEPVPKKVNTTGNNNIPSDAIILFDGSALGAWVSSKDTSKVADWIINNDSSMTVKNGAGDIQTKQEFGDIQLHIEWKNPATSEAIGQNRGNSGIFLQNRYEIQVLDTYENKTYVNGQAAAVYKQHIPLVNASKPSGEWQTYDIIYRAPIFNETGSKTKDATVTVLHNGVLVQDHVSIKGTTEYIGWPKNTPHAKAALKLQDHMDHSGVSFRNIWVREL</sequence>
<dbReference type="EMBL" id="CP094326">
    <property type="protein sequence ID" value="UNY99481.1"/>
    <property type="molecule type" value="Genomic_DNA"/>
</dbReference>
<accession>A0ABY3YNT0</accession>
<reference evidence="2 3" key="1">
    <citation type="journal article" date="2018" name="Int. J. Syst. Evol. Microbiol.">
        <title>Zhouia spongiae sp. nov., isolated from a marine sponge.</title>
        <authorList>
            <person name="Zhuang L."/>
            <person name="Lin B."/>
            <person name="Qin F."/>
            <person name="Luo L."/>
        </authorList>
    </citation>
    <scope>NUCLEOTIDE SEQUENCE [LARGE SCALE GENOMIC DNA]</scope>
    <source>
        <strain evidence="2 3">HN-Y44</strain>
    </source>
</reference>
<proteinExistence type="predicted"/>
<organism evidence="2 3">
    <name type="scientific">Zhouia spongiae</name>
    <dbReference type="NCBI Taxonomy" id="2202721"/>
    <lineage>
        <taxon>Bacteria</taxon>
        <taxon>Pseudomonadati</taxon>
        <taxon>Bacteroidota</taxon>
        <taxon>Flavobacteriia</taxon>
        <taxon>Flavobacteriales</taxon>
        <taxon>Flavobacteriaceae</taxon>
        <taxon>Zhouia</taxon>
    </lineage>
</organism>
<dbReference type="RefSeq" id="WP_242937854.1">
    <property type="nucleotide sequence ID" value="NZ_CP094326.1"/>
</dbReference>
<dbReference type="InterPro" id="IPR010496">
    <property type="entry name" value="AL/BT2_dom"/>
</dbReference>
<feature type="domain" description="3-keto-alpha-glucoside-1,2-lyase/3-keto-2-hydroxy-glucal hydratase" evidence="1">
    <location>
        <begin position="72"/>
        <end position="268"/>
    </location>
</feature>
<protein>
    <submittedName>
        <fullName evidence="2">DUF1080 domain-containing protein</fullName>
    </submittedName>
</protein>
<evidence type="ECO:0000313" key="3">
    <source>
        <dbReference type="Proteomes" id="UP000829476"/>
    </source>
</evidence>
<dbReference type="Proteomes" id="UP000829476">
    <property type="component" value="Chromosome"/>
</dbReference>
<evidence type="ECO:0000313" key="2">
    <source>
        <dbReference type="EMBL" id="UNY99481.1"/>
    </source>
</evidence>
<gene>
    <name evidence="2" type="ORF">MQE36_03845</name>
</gene>
<keyword evidence="3" id="KW-1185">Reference proteome</keyword>